<dbReference type="GO" id="GO:0048015">
    <property type="term" value="P:phosphatidylinositol-mediated signaling"/>
    <property type="evidence" value="ECO:0007669"/>
    <property type="project" value="TreeGrafter"/>
</dbReference>
<sequence length="682" mass="77066">MLTAAEKTQDGDALASAATADVLSDDLPASMLGGIDMHVFRANKRRLKIYRICVDLSQLRIIIVSSKSNKEKYINIESIRECRVDQSLPQEMRDLLEADRPAQLRAFSIVYLEGSRYASLHVVPATSDVQVDWLTGLQILMLRYCRGHREEEAAPLKEQENVWIRRQWRIIDRDENQRMSLAEFTRICQQMNMSLSKQEIKAQFVHVAGGKECEIDYDTFTQLLPLSHTELDALVDAYTDSDTGLVSFESFSRFLQGDDNPVYLAKNKEVWQNMRFPLCHYYIHSSHNTYLIGNQLTGKSSVDAYVFALENGCRCVELDCWDGPDGEPIVYHGYTLTSKLLFQDVIATIKKHAFDRSPYPLILSLEVHCGLAQQERMASILVETLGDMLVTKFLNPHETALPSPHDLMHRILIKTKGLGSQRDDFALKRSTSIAIATTDEDADTSANDAIYEMYSFAESTAVALAKKYPAAAIQHNRKHLSRIYPAGKRINSTNYNPVVHWGVGSQLVALNLQTYDASVQLNRAMFQQNGRCGYVLKPPSLQLPASLRPPSLIRRMLHVRIISGQQLPKPKNSESGDIIDPYCVVQLMSPSGTQKTTTKHVADNGFNPIWGEQYAFTVENLDLAFLRLSVWTKKTLTKSELFLASFCVVLSNLHAGYKHVPLRDYKGDPLIQSTLFIYTELM</sequence>
<dbReference type="AlphaFoldDB" id="A0A4P9Z5R3"/>
<dbReference type="InterPro" id="IPR000909">
    <property type="entry name" value="PLipase_C_PInositol-sp_X_dom"/>
</dbReference>
<evidence type="ECO:0000256" key="7">
    <source>
        <dbReference type="RuleBase" id="RU361133"/>
    </source>
</evidence>
<dbReference type="EMBL" id="KZ989296">
    <property type="protein sequence ID" value="RKP26970.1"/>
    <property type="molecule type" value="Genomic_DNA"/>
</dbReference>
<dbReference type="SUPFAM" id="SSF47473">
    <property type="entry name" value="EF-hand"/>
    <property type="match status" value="1"/>
</dbReference>
<dbReference type="InterPro" id="IPR001192">
    <property type="entry name" value="PI-PLC_fam"/>
</dbReference>
<evidence type="ECO:0000256" key="5">
    <source>
        <dbReference type="ARBA" id="ARBA00023098"/>
    </source>
</evidence>
<evidence type="ECO:0000256" key="4">
    <source>
        <dbReference type="ARBA" id="ARBA00022963"/>
    </source>
</evidence>
<feature type="domain" description="PI-PLC Y-box" evidence="9">
    <location>
        <begin position="447"/>
        <end position="542"/>
    </location>
</feature>
<dbReference type="InterPro" id="IPR017946">
    <property type="entry name" value="PLC-like_Pdiesterase_TIM-brl"/>
</dbReference>
<organism evidence="10 11">
    <name type="scientific">Syncephalis pseudoplumigaleata</name>
    <dbReference type="NCBI Taxonomy" id="1712513"/>
    <lineage>
        <taxon>Eukaryota</taxon>
        <taxon>Fungi</taxon>
        <taxon>Fungi incertae sedis</taxon>
        <taxon>Zoopagomycota</taxon>
        <taxon>Zoopagomycotina</taxon>
        <taxon>Zoopagomycetes</taxon>
        <taxon>Zoopagales</taxon>
        <taxon>Piptocephalidaceae</taxon>
        <taxon>Syncephalis</taxon>
    </lineage>
</organism>
<dbReference type="PROSITE" id="PS50004">
    <property type="entry name" value="C2"/>
    <property type="match status" value="1"/>
</dbReference>
<dbReference type="PROSITE" id="PS50008">
    <property type="entry name" value="PIPLC_Y_DOMAIN"/>
    <property type="match status" value="1"/>
</dbReference>
<evidence type="ECO:0000256" key="3">
    <source>
        <dbReference type="ARBA" id="ARBA00022837"/>
    </source>
</evidence>
<dbReference type="PANTHER" id="PTHR10336:SF36">
    <property type="entry name" value="1-PHOSPHATIDYLINOSITOL 4,5-BISPHOSPHATE PHOSPHODIESTERASE BETA-4"/>
    <property type="match status" value="1"/>
</dbReference>
<dbReference type="SMART" id="SM00148">
    <property type="entry name" value="PLCXc"/>
    <property type="match status" value="1"/>
</dbReference>
<dbReference type="Gene3D" id="2.60.40.150">
    <property type="entry name" value="C2 domain"/>
    <property type="match status" value="1"/>
</dbReference>
<keyword evidence="3" id="KW-0106">Calcium</keyword>
<dbReference type="GO" id="GO:0004435">
    <property type="term" value="F:phosphatidylinositol-4,5-bisphosphate phospholipase C activity"/>
    <property type="evidence" value="ECO:0007669"/>
    <property type="project" value="UniProtKB-EC"/>
</dbReference>
<dbReference type="InterPro" id="IPR035892">
    <property type="entry name" value="C2_domain_sf"/>
</dbReference>
<dbReference type="SUPFAM" id="SSF51695">
    <property type="entry name" value="PLC-like phosphodiesterases"/>
    <property type="match status" value="1"/>
</dbReference>
<dbReference type="PRINTS" id="PR00390">
    <property type="entry name" value="PHPHLIPASEC"/>
</dbReference>
<dbReference type="SMART" id="SM00149">
    <property type="entry name" value="PLCYc"/>
    <property type="match status" value="1"/>
</dbReference>
<keyword evidence="4 7" id="KW-0442">Lipid degradation</keyword>
<dbReference type="Proteomes" id="UP000278143">
    <property type="component" value="Unassembled WGS sequence"/>
</dbReference>
<dbReference type="InterPro" id="IPR011993">
    <property type="entry name" value="PH-like_dom_sf"/>
</dbReference>
<dbReference type="InterPro" id="IPR001711">
    <property type="entry name" value="PLipase_C_Pinositol-sp_Y"/>
</dbReference>
<dbReference type="Gene3D" id="3.20.20.190">
    <property type="entry name" value="Phosphatidylinositol (PI) phosphodiesterase"/>
    <property type="match status" value="1"/>
</dbReference>
<dbReference type="PANTHER" id="PTHR10336">
    <property type="entry name" value="PHOSPHOINOSITIDE-SPECIFIC PHOSPHOLIPASE C FAMILY PROTEIN"/>
    <property type="match status" value="1"/>
</dbReference>
<dbReference type="EC" id="3.1.4.11" evidence="1 7"/>
<name>A0A4P9Z5R3_9FUNG</name>
<keyword evidence="5 7" id="KW-0443">Lipid metabolism</keyword>
<protein>
    <recommendedName>
        <fullName evidence="1 7">Phosphoinositide phospholipase C</fullName>
        <ecNumber evidence="1 7">3.1.4.11</ecNumber>
    </recommendedName>
</protein>
<evidence type="ECO:0000259" key="8">
    <source>
        <dbReference type="PROSITE" id="PS50004"/>
    </source>
</evidence>
<feature type="domain" description="C2" evidence="8">
    <location>
        <begin position="537"/>
        <end position="664"/>
    </location>
</feature>
<dbReference type="SMART" id="SM00239">
    <property type="entry name" value="C2"/>
    <property type="match status" value="1"/>
</dbReference>
<dbReference type="Pfam" id="PF00388">
    <property type="entry name" value="PI-PLC-X"/>
    <property type="match status" value="1"/>
</dbReference>
<evidence type="ECO:0000256" key="2">
    <source>
        <dbReference type="ARBA" id="ARBA00022801"/>
    </source>
</evidence>
<comment type="catalytic activity">
    <reaction evidence="7">
        <text>a 1,2-diacyl-sn-glycero-3-phospho-(1D-myo-inositol-4,5-bisphosphate) + H2O = 1D-myo-inositol 1,4,5-trisphosphate + a 1,2-diacyl-sn-glycerol + H(+)</text>
        <dbReference type="Rhea" id="RHEA:33179"/>
        <dbReference type="ChEBI" id="CHEBI:15377"/>
        <dbReference type="ChEBI" id="CHEBI:15378"/>
        <dbReference type="ChEBI" id="CHEBI:17815"/>
        <dbReference type="ChEBI" id="CHEBI:58456"/>
        <dbReference type="ChEBI" id="CHEBI:203600"/>
        <dbReference type="EC" id="3.1.4.11"/>
    </reaction>
</comment>
<dbReference type="Pfam" id="PF00387">
    <property type="entry name" value="PI-PLC-Y"/>
    <property type="match status" value="1"/>
</dbReference>
<dbReference type="Gene3D" id="2.30.29.30">
    <property type="entry name" value="Pleckstrin-homology domain (PH domain)/Phosphotyrosine-binding domain (PTB)"/>
    <property type="match status" value="1"/>
</dbReference>
<evidence type="ECO:0000313" key="11">
    <source>
        <dbReference type="Proteomes" id="UP000278143"/>
    </source>
</evidence>
<dbReference type="PROSITE" id="PS50007">
    <property type="entry name" value="PIPLC_X_DOMAIN"/>
    <property type="match status" value="1"/>
</dbReference>
<dbReference type="InterPro" id="IPR011992">
    <property type="entry name" value="EF-hand-dom_pair"/>
</dbReference>
<dbReference type="InterPro" id="IPR000008">
    <property type="entry name" value="C2_dom"/>
</dbReference>
<dbReference type="PROSITE" id="PS00018">
    <property type="entry name" value="EF_HAND_1"/>
    <property type="match status" value="1"/>
</dbReference>
<evidence type="ECO:0000256" key="6">
    <source>
        <dbReference type="ARBA" id="ARBA00023224"/>
    </source>
</evidence>
<evidence type="ECO:0000313" key="10">
    <source>
        <dbReference type="EMBL" id="RKP26970.1"/>
    </source>
</evidence>
<keyword evidence="2 7" id="KW-0378">Hydrolase</keyword>
<reference evidence="11" key="1">
    <citation type="journal article" date="2018" name="Nat. Microbiol.">
        <title>Leveraging single-cell genomics to expand the fungal tree of life.</title>
        <authorList>
            <person name="Ahrendt S.R."/>
            <person name="Quandt C.A."/>
            <person name="Ciobanu D."/>
            <person name="Clum A."/>
            <person name="Salamov A."/>
            <person name="Andreopoulos B."/>
            <person name="Cheng J.F."/>
            <person name="Woyke T."/>
            <person name="Pelin A."/>
            <person name="Henrissat B."/>
            <person name="Reynolds N.K."/>
            <person name="Benny G.L."/>
            <person name="Smith M.E."/>
            <person name="James T.Y."/>
            <person name="Grigoriev I.V."/>
        </authorList>
    </citation>
    <scope>NUCLEOTIDE SEQUENCE [LARGE SCALE GENOMIC DNA]</scope>
    <source>
        <strain evidence="11">Benny S71-1</strain>
    </source>
</reference>
<proteinExistence type="predicted"/>
<dbReference type="InterPro" id="IPR018247">
    <property type="entry name" value="EF_Hand_1_Ca_BS"/>
</dbReference>
<dbReference type="GO" id="GO:0051209">
    <property type="term" value="P:release of sequestered calcium ion into cytosol"/>
    <property type="evidence" value="ECO:0007669"/>
    <property type="project" value="TreeGrafter"/>
</dbReference>
<keyword evidence="6" id="KW-0807">Transducer</keyword>
<dbReference type="CDD" id="cd00275">
    <property type="entry name" value="C2_PLC_like"/>
    <property type="match status" value="1"/>
</dbReference>
<accession>A0A4P9Z5R3</accession>
<dbReference type="CDD" id="cd08558">
    <property type="entry name" value="PI-PLCc_eukaryota"/>
    <property type="match status" value="1"/>
</dbReference>
<keyword evidence="11" id="KW-1185">Reference proteome</keyword>
<dbReference type="Pfam" id="PF00168">
    <property type="entry name" value="C2"/>
    <property type="match status" value="1"/>
</dbReference>
<dbReference type="GO" id="GO:0016042">
    <property type="term" value="P:lipid catabolic process"/>
    <property type="evidence" value="ECO:0007669"/>
    <property type="project" value="UniProtKB-KW"/>
</dbReference>
<dbReference type="OrthoDB" id="269822at2759"/>
<evidence type="ECO:0000256" key="1">
    <source>
        <dbReference type="ARBA" id="ARBA00012368"/>
    </source>
</evidence>
<dbReference type="Gene3D" id="1.10.238.10">
    <property type="entry name" value="EF-hand"/>
    <property type="match status" value="1"/>
</dbReference>
<gene>
    <name evidence="10" type="ORF">SYNPS1DRAFT_21389</name>
</gene>
<evidence type="ECO:0000259" key="9">
    <source>
        <dbReference type="PROSITE" id="PS50008"/>
    </source>
</evidence>
<dbReference type="SUPFAM" id="SSF49562">
    <property type="entry name" value="C2 domain (Calcium/lipid-binding domain, CaLB)"/>
    <property type="match status" value="1"/>
</dbReference>